<dbReference type="Proteomes" id="UP001529510">
    <property type="component" value="Unassembled WGS sequence"/>
</dbReference>
<dbReference type="Pfam" id="PF25974">
    <property type="entry name" value="URGCP_9th"/>
    <property type="match status" value="1"/>
</dbReference>
<feature type="domain" description="VLIG-type G" evidence="2">
    <location>
        <begin position="140"/>
        <end position="381"/>
    </location>
</feature>
<dbReference type="InterPro" id="IPR030383">
    <property type="entry name" value="G_VLIG_dom"/>
</dbReference>
<dbReference type="InterPro" id="IPR058641">
    <property type="entry name" value="GVIN1_dom"/>
</dbReference>
<name>A0ABD0MDP6_CIRMR</name>
<protein>
    <recommendedName>
        <fullName evidence="2">VLIG-type G domain-containing protein</fullName>
    </recommendedName>
</protein>
<evidence type="ECO:0000313" key="4">
    <source>
        <dbReference type="Proteomes" id="UP001529510"/>
    </source>
</evidence>
<gene>
    <name evidence="3" type="ORF">M9458_057830</name>
</gene>
<dbReference type="PROSITE" id="PS51717">
    <property type="entry name" value="G_VLIG"/>
    <property type="match status" value="1"/>
</dbReference>
<sequence>MFFLKWLRILLDEHTSADLSALHHKYDETWSTVLPLKKKHDKYEQLRAEQTELERIFEDLQAASFGLEHIMREIGQIYESCSSVRKNKKDLQIDISSLPSLAAEMMICGFPLELMDGDAAHVPVIWISAVLDQLIHKLGDQRVFVLSVLGIRGSGKSTMLNAMFGLQFAVSADRTTRGAFMQLIRVSDEMKTLMNFDYILVVDTEGLRALELTGRSTRHHDNELATFVVGLANLTLINIFGENPSEMQDILQIVVQNFMRMKKVRLNPSCVFVHQNVSDVTAGEKNMEGRRRLQEKLDETTKLAAKEEDCDAECFSDVIRFDVQNDVKYFDQLWEGNPLMAPPNPNYCENIQELKKTSMTHAAKSHGMRLIDLKDRIKDLWEALLNERFVFSFRNSLEISVYRKLETEYRKWSMIETENKLHNNIENEVIYEIEETDLHRELKKTSEEVEESMTEFFEKERDADILIQWKTSYEIKIKDLQENIVRETKRKLNEILQQQNLKKEIDAQRKHHENTLYEKSKELALKRKEKANDEETLKKEFDLFWDQSVKIIIRDTSTIRGIDIMRDVREILSDDYESVSVDQRESRDIFTDEAHIRSFITDVVQQTDRMIQSFNISKMGYNISYIQQLIDYIRARVTEHEEEQVNYVFKNEFFIDLVLSICKRANKMITDQHRLFRDANDPVIYVEKKKEEYYSIFLKYFHGSTSAVIFGEIICQKLKEFIEQSVYKKTARDLTDEMRSNCESLNGNRSNLEKHILKTLAEQEDFDKYMNYIHHPRDHLKSFIRDEVSRFITDQFSVSVLPKMKENIKLLQQKIMKAAHESTEHVQVNRGDVGLWLKSFTQQISDELIFSEKDLSGVKHDDVDDFNLLEDVMRQELPDIMFEISSRFNRNTFNENLDCKFRPDELLIDDFCQCCWVQCLFCKVVCTNTMKDHPGDHSVAFHRVTGINGTCYSSTQNLCTDICTNLVASHQCFNTPEGKFKYRDYRRAGGVYVMWSISPDLSDLTYWKWFVCRFQKDLEKYYNKTFGGYGKIPDEWRRYSKQDAIESL</sequence>
<accession>A0ABD0MDP6</accession>
<reference evidence="3 4" key="1">
    <citation type="submission" date="2024-05" db="EMBL/GenBank/DDBJ databases">
        <title>Genome sequencing and assembly of Indian major carp, Cirrhinus mrigala (Hamilton, 1822).</title>
        <authorList>
            <person name="Mohindra V."/>
            <person name="Chowdhury L.M."/>
            <person name="Lal K."/>
            <person name="Jena J.K."/>
        </authorList>
    </citation>
    <scope>NUCLEOTIDE SEQUENCE [LARGE SCALE GENOMIC DNA]</scope>
    <source>
        <strain evidence="3">CM1030</strain>
        <tissue evidence="3">Blood</tissue>
    </source>
</reference>
<dbReference type="EMBL" id="JAMKFB020000850">
    <property type="protein sequence ID" value="KAL0146891.1"/>
    <property type="molecule type" value="Genomic_DNA"/>
</dbReference>
<keyword evidence="1" id="KW-0175">Coiled coil</keyword>
<dbReference type="PANTHER" id="PTHR22796:SF6">
    <property type="entry name" value="INTERFERON-INDUCED VERY LARGE GTPASE 1-RELATED"/>
    <property type="match status" value="1"/>
</dbReference>
<comment type="caution">
    <text evidence="3">The sequence shown here is derived from an EMBL/GenBank/DDBJ whole genome shotgun (WGS) entry which is preliminary data.</text>
</comment>
<dbReference type="PANTHER" id="PTHR22796">
    <property type="entry name" value="URG4-RELATED"/>
    <property type="match status" value="1"/>
</dbReference>
<evidence type="ECO:0000256" key="1">
    <source>
        <dbReference type="SAM" id="Coils"/>
    </source>
</evidence>
<feature type="coiled-coil region" evidence="1">
    <location>
        <begin position="36"/>
        <end position="63"/>
    </location>
</feature>
<evidence type="ECO:0000259" key="2">
    <source>
        <dbReference type="PROSITE" id="PS51717"/>
    </source>
</evidence>
<proteinExistence type="predicted"/>
<dbReference type="AlphaFoldDB" id="A0ABD0MDP6"/>
<dbReference type="Pfam" id="PF25683">
    <property type="entry name" value="URGCP_GTPase"/>
    <property type="match status" value="1"/>
</dbReference>
<evidence type="ECO:0000313" key="3">
    <source>
        <dbReference type="EMBL" id="KAL0146891.1"/>
    </source>
</evidence>
<organism evidence="3 4">
    <name type="scientific">Cirrhinus mrigala</name>
    <name type="common">Mrigala</name>
    <dbReference type="NCBI Taxonomy" id="683832"/>
    <lineage>
        <taxon>Eukaryota</taxon>
        <taxon>Metazoa</taxon>
        <taxon>Chordata</taxon>
        <taxon>Craniata</taxon>
        <taxon>Vertebrata</taxon>
        <taxon>Euteleostomi</taxon>
        <taxon>Actinopterygii</taxon>
        <taxon>Neopterygii</taxon>
        <taxon>Teleostei</taxon>
        <taxon>Ostariophysi</taxon>
        <taxon>Cypriniformes</taxon>
        <taxon>Cyprinidae</taxon>
        <taxon>Labeoninae</taxon>
        <taxon>Labeonini</taxon>
        <taxon>Cirrhinus</taxon>
    </lineage>
</organism>
<dbReference type="SUPFAM" id="SSF52540">
    <property type="entry name" value="P-loop containing nucleoside triphosphate hydrolases"/>
    <property type="match status" value="1"/>
</dbReference>
<dbReference type="Gene3D" id="3.40.50.300">
    <property type="entry name" value="P-loop containing nucleotide triphosphate hydrolases"/>
    <property type="match status" value="1"/>
</dbReference>
<feature type="coiled-coil region" evidence="1">
    <location>
        <begin position="470"/>
        <end position="498"/>
    </location>
</feature>
<dbReference type="InterPro" id="IPR027417">
    <property type="entry name" value="P-loop_NTPase"/>
</dbReference>
<keyword evidence="4" id="KW-1185">Reference proteome</keyword>